<dbReference type="Pfam" id="PF23764">
    <property type="entry name" value="Beta-barrel_GLAA-B_II"/>
    <property type="match status" value="1"/>
</dbReference>
<dbReference type="EMBL" id="JBHTBR010000009">
    <property type="protein sequence ID" value="MFC7293069.1"/>
    <property type="molecule type" value="Genomic_DNA"/>
</dbReference>
<comment type="caution">
    <text evidence="9">The sequence shown here is derived from an EMBL/GenBank/DDBJ whole genome shotgun (WGS) entry which is preliminary data.</text>
</comment>
<evidence type="ECO:0000313" key="10">
    <source>
        <dbReference type="Proteomes" id="UP001596492"/>
    </source>
</evidence>
<gene>
    <name evidence="9" type="ORF">ACFQS8_15715</name>
</gene>
<dbReference type="InterPro" id="IPR056441">
    <property type="entry name" value="Beta-barrel_GLAA-B_II"/>
</dbReference>
<comment type="catalytic activity">
    <reaction evidence="1">
        <text>Hydrolysis of terminal, non-reducing alpha-D-galactose residues in alpha-D-galactosides, including galactose oligosaccharides, galactomannans and galactolipids.</text>
        <dbReference type="EC" id="3.2.1.22"/>
    </reaction>
</comment>
<dbReference type="SUPFAM" id="SSF51126">
    <property type="entry name" value="Pectin lyase-like"/>
    <property type="match status" value="1"/>
</dbReference>
<sequence>MTKMDVSTGLNRRQFSVLGVAASGVMLAGCDDEKEEPVKKVDGFSAQSREDATPALVAAIKHAVANNLSQIDLPAGELHFWPDAGEEKFLNISNNDSRDFKIAGLLDGISDLTIKGQGTSLVFHGLVVPFSIQNASNIKFENLSIDWEVPFHLEGKVEAVDQVDGRWIEITIPEEFSYRLEDGKLVFVGEDFEQEGLKRILEFDATRKETAYKVWDNGFMARDHSNVRPHIIEEIAPRRLKISVQDAGFKSLPSVGNVVIMQPSNRWAPAFFVEDSKNVTFRNVTIYHAGCMGIIAQTSEDITLDGLNVLPSGDRYVSTCVDATHFVNCSGTISVENGDFSNHIDDAVNVHGIYLRVLEADGANAFKAELAEFQQHGVRPVREGDFISLADAKGVDVYYTSRVKSAVYESRTMVRIELDRDVPAQLADGDVVNILNRQANLVIRGNKIGQNRARGILISTAGTVLVEDNKFHAPGSAIRISGGVDHWYEAGPTSQIMIRKNEFNHCLYGVWGQSIIDIICVDSEESQSETPFHDTVIIKDNLFRTEHGDFITAYRVGTLMFEGNQIIVEPYQKADAQTKTPFDLKAVGKFVLKDNQVEGYNWPIFDQT</sequence>
<reference evidence="10" key="1">
    <citation type="journal article" date="2019" name="Int. J. Syst. Evol. Microbiol.">
        <title>The Global Catalogue of Microorganisms (GCM) 10K type strain sequencing project: providing services to taxonomists for standard genome sequencing and annotation.</title>
        <authorList>
            <consortium name="The Broad Institute Genomics Platform"/>
            <consortium name="The Broad Institute Genome Sequencing Center for Infectious Disease"/>
            <person name="Wu L."/>
            <person name="Ma J."/>
        </authorList>
    </citation>
    <scope>NUCLEOTIDE SEQUENCE [LARGE SCALE GENOMIC DNA]</scope>
    <source>
        <strain evidence="10">CCUG 51308</strain>
    </source>
</reference>
<keyword evidence="10" id="KW-1185">Reference proteome</keyword>
<name>A0ABW2IPF8_9PROT</name>
<evidence type="ECO:0000256" key="4">
    <source>
        <dbReference type="ARBA" id="ARBA00022737"/>
    </source>
</evidence>
<dbReference type="Proteomes" id="UP001596492">
    <property type="component" value="Unassembled WGS sequence"/>
</dbReference>
<evidence type="ECO:0000256" key="1">
    <source>
        <dbReference type="ARBA" id="ARBA00001255"/>
    </source>
</evidence>
<feature type="domain" description="GLAA-B beta-barrel" evidence="8">
    <location>
        <begin position="368"/>
        <end position="432"/>
    </location>
</feature>
<dbReference type="SMART" id="SM00710">
    <property type="entry name" value="PbH1"/>
    <property type="match status" value="4"/>
</dbReference>
<evidence type="ECO:0000313" key="9">
    <source>
        <dbReference type="EMBL" id="MFC7293069.1"/>
    </source>
</evidence>
<dbReference type="InterPro" id="IPR012334">
    <property type="entry name" value="Pectin_lyas_fold"/>
</dbReference>
<keyword evidence="3" id="KW-0732">Signal</keyword>
<keyword evidence="6" id="KW-0326">Glycosidase</keyword>
<dbReference type="RefSeq" id="WP_382169153.1">
    <property type="nucleotide sequence ID" value="NZ_JBHTBR010000009.1"/>
</dbReference>
<keyword evidence="4" id="KW-0677">Repeat</keyword>
<protein>
    <submittedName>
        <fullName evidence="9">Right-handed parallel beta-helix repeat-containing protein</fullName>
    </submittedName>
</protein>
<evidence type="ECO:0000256" key="5">
    <source>
        <dbReference type="ARBA" id="ARBA00022801"/>
    </source>
</evidence>
<proteinExistence type="predicted"/>
<accession>A0ABW2IPF8</accession>
<evidence type="ECO:0000259" key="7">
    <source>
        <dbReference type="Pfam" id="PF23763"/>
    </source>
</evidence>
<feature type="domain" description="GLAA-B beta-barrel" evidence="7">
    <location>
        <begin position="154"/>
        <end position="259"/>
    </location>
</feature>
<evidence type="ECO:0000256" key="2">
    <source>
        <dbReference type="ARBA" id="ARBA00001271"/>
    </source>
</evidence>
<dbReference type="Gene3D" id="2.160.20.10">
    <property type="entry name" value="Single-stranded right-handed beta-helix, Pectin lyase-like"/>
    <property type="match status" value="2"/>
</dbReference>
<evidence type="ECO:0000259" key="8">
    <source>
        <dbReference type="Pfam" id="PF23764"/>
    </source>
</evidence>
<evidence type="ECO:0000256" key="3">
    <source>
        <dbReference type="ARBA" id="ARBA00022729"/>
    </source>
</evidence>
<keyword evidence="5" id="KW-0378">Hydrolase</keyword>
<organism evidence="9 10">
    <name type="scientific">Hirschia litorea</name>
    <dbReference type="NCBI Taxonomy" id="1199156"/>
    <lineage>
        <taxon>Bacteria</taxon>
        <taxon>Pseudomonadati</taxon>
        <taxon>Pseudomonadota</taxon>
        <taxon>Alphaproteobacteria</taxon>
        <taxon>Hyphomonadales</taxon>
        <taxon>Hyphomonadaceae</taxon>
        <taxon>Hirschia</taxon>
    </lineage>
</organism>
<dbReference type="PROSITE" id="PS51257">
    <property type="entry name" value="PROKAR_LIPOPROTEIN"/>
    <property type="match status" value="1"/>
</dbReference>
<dbReference type="InterPro" id="IPR006626">
    <property type="entry name" value="PbH1"/>
</dbReference>
<comment type="catalytic activity">
    <reaction evidence="2">
        <text>Hydrolysis of terminal, non-reducing branched (1-&gt;3)-alpha-D-galactosidic residues, producing free D-galactose.</text>
        <dbReference type="EC" id="3.2.1.n1"/>
    </reaction>
</comment>
<dbReference type="InterPro" id="IPR011050">
    <property type="entry name" value="Pectin_lyase_fold/virulence"/>
</dbReference>
<dbReference type="InterPro" id="IPR057275">
    <property type="entry name" value="Beta-barrel_GLAA-B_I"/>
</dbReference>
<evidence type="ECO:0000256" key="6">
    <source>
        <dbReference type="ARBA" id="ARBA00023295"/>
    </source>
</evidence>
<dbReference type="Pfam" id="PF23763">
    <property type="entry name" value="Beta-barrel_GLAA-B_I"/>
    <property type="match status" value="1"/>
</dbReference>